<evidence type="ECO:0000256" key="1">
    <source>
        <dbReference type="ARBA" id="ARBA00022801"/>
    </source>
</evidence>
<dbReference type="KEGG" id="ima:PO878_21020"/>
<dbReference type="AlphaFoldDB" id="A0AAE9YDT0"/>
<name>A0AAE9YDT0_9ACTN</name>
<gene>
    <name evidence="5" type="ORF">PO878_21020</name>
</gene>
<evidence type="ECO:0000256" key="4">
    <source>
        <dbReference type="SAM" id="MobiDB-lite"/>
    </source>
</evidence>
<reference evidence="5" key="1">
    <citation type="submission" date="2023-01" db="EMBL/GenBank/DDBJ databases">
        <title>The diversity of Class Acidimicrobiia in South China Sea sediment environments and the proposal of Iamia marina sp. nov., a novel species of the genus Iamia.</title>
        <authorList>
            <person name="He Y."/>
            <person name="Tian X."/>
        </authorList>
    </citation>
    <scope>NUCLEOTIDE SEQUENCE</scope>
    <source>
        <strain evidence="5">DSM 19957</strain>
    </source>
</reference>
<accession>A0AAE9YDT0</accession>
<dbReference type="PANTHER" id="PTHR10272">
    <property type="entry name" value="PLATELET-ACTIVATING FACTOR ACETYLHYDROLASE"/>
    <property type="match status" value="1"/>
</dbReference>
<dbReference type="Proteomes" id="UP001216390">
    <property type="component" value="Chromosome"/>
</dbReference>
<dbReference type="GO" id="GO:0016042">
    <property type="term" value="P:lipid catabolic process"/>
    <property type="evidence" value="ECO:0007669"/>
    <property type="project" value="UniProtKB-KW"/>
</dbReference>
<feature type="region of interest" description="Disordered" evidence="4">
    <location>
        <begin position="40"/>
        <end position="98"/>
    </location>
</feature>
<dbReference type="RefSeq" id="WP_272736499.1">
    <property type="nucleotide sequence ID" value="NZ_CP116942.1"/>
</dbReference>
<feature type="compositionally biased region" description="Low complexity" evidence="4">
    <location>
        <begin position="40"/>
        <end position="70"/>
    </location>
</feature>
<keyword evidence="2" id="KW-0442">Lipid degradation</keyword>
<evidence type="ECO:0000313" key="5">
    <source>
        <dbReference type="EMBL" id="WCO66977.1"/>
    </source>
</evidence>
<evidence type="ECO:0000256" key="3">
    <source>
        <dbReference type="ARBA" id="ARBA00023098"/>
    </source>
</evidence>
<dbReference type="Pfam" id="PF03403">
    <property type="entry name" value="PAF-AH_p_II"/>
    <property type="match status" value="1"/>
</dbReference>
<dbReference type="SUPFAM" id="SSF53474">
    <property type="entry name" value="alpha/beta-Hydrolases"/>
    <property type="match status" value="1"/>
</dbReference>
<protein>
    <recommendedName>
        <fullName evidence="7">Alpha/beta hydrolase family protein</fullName>
    </recommendedName>
</protein>
<dbReference type="InterPro" id="IPR029058">
    <property type="entry name" value="AB_hydrolase_fold"/>
</dbReference>
<evidence type="ECO:0008006" key="7">
    <source>
        <dbReference type="Google" id="ProtNLM"/>
    </source>
</evidence>
<keyword evidence="6" id="KW-1185">Reference proteome</keyword>
<organism evidence="5 6">
    <name type="scientific">Iamia majanohamensis</name>
    <dbReference type="NCBI Taxonomy" id="467976"/>
    <lineage>
        <taxon>Bacteria</taxon>
        <taxon>Bacillati</taxon>
        <taxon>Actinomycetota</taxon>
        <taxon>Acidimicrobiia</taxon>
        <taxon>Acidimicrobiales</taxon>
        <taxon>Iamiaceae</taxon>
        <taxon>Iamia</taxon>
    </lineage>
</organism>
<dbReference type="PROSITE" id="PS51257">
    <property type="entry name" value="PROKAR_LIPOPROTEIN"/>
    <property type="match status" value="1"/>
</dbReference>
<dbReference type="PANTHER" id="PTHR10272:SF0">
    <property type="entry name" value="PLATELET-ACTIVATING FACTOR ACETYLHYDROLASE"/>
    <property type="match status" value="1"/>
</dbReference>
<dbReference type="GO" id="GO:0003847">
    <property type="term" value="F:1-alkyl-2-acetylglycerophosphocholine esterase activity"/>
    <property type="evidence" value="ECO:0007669"/>
    <property type="project" value="TreeGrafter"/>
</dbReference>
<evidence type="ECO:0000256" key="2">
    <source>
        <dbReference type="ARBA" id="ARBA00022963"/>
    </source>
</evidence>
<keyword evidence="3" id="KW-0443">Lipid metabolism</keyword>
<evidence type="ECO:0000313" key="6">
    <source>
        <dbReference type="Proteomes" id="UP001216390"/>
    </source>
</evidence>
<sequence>MTSATPRPRPLLGPGGRLAALVVAGLLVVVGCSGGDDGPTTAAPTTAEATATTAPTTTTVPVAPVADPGTYAVGSVQDTVVDDTRPTPSQGAQEELPERTLPVLVLYPAEGAPADGGATPDATPEPGPWPLVVFSHGLGGTGPAYATTLRAWASAGYVVVAPTYPLSSAGSPAGPQPADLGNQPADVSVLIDRYTDLPDGDPLAGAVDPERVGIAGHSLGGFTSLAAGYNPCCRDDRIDAVAEWAGAYLPALGGAEGGDPVADGPPLLIVHGDSDDTVPYGRAAAVAEAVGPPLWSVTLVGGEHIPPYVTGLDSPASTVVTETTLRFFDAFLKDDPGGADGIEEVVAEAGPDVATVEVDQG</sequence>
<proteinExistence type="predicted"/>
<dbReference type="Gene3D" id="3.40.50.1820">
    <property type="entry name" value="alpha/beta hydrolase"/>
    <property type="match status" value="1"/>
</dbReference>
<dbReference type="EMBL" id="CP116942">
    <property type="protein sequence ID" value="WCO66977.1"/>
    <property type="molecule type" value="Genomic_DNA"/>
</dbReference>
<keyword evidence="1" id="KW-0378">Hydrolase</keyword>